<dbReference type="AlphaFoldDB" id="A0A3S5BAE7"/>
<organism evidence="2 3">
    <name type="scientific">Protopolystoma xenopodis</name>
    <dbReference type="NCBI Taxonomy" id="117903"/>
    <lineage>
        <taxon>Eukaryota</taxon>
        <taxon>Metazoa</taxon>
        <taxon>Spiralia</taxon>
        <taxon>Lophotrochozoa</taxon>
        <taxon>Platyhelminthes</taxon>
        <taxon>Monogenea</taxon>
        <taxon>Polyopisthocotylea</taxon>
        <taxon>Polystomatidea</taxon>
        <taxon>Polystomatidae</taxon>
        <taxon>Protopolystoma</taxon>
    </lineage>
</organism>
<name>A0A3S5BAE7_9PLAT</name>
<sequence length="333" mass="35906">MQEQSQLRQPSNASILRHGGSLSAATKTPVRVAPQRYKALLRPTAPPTQPTSPLPFRAVCVTRKSTDLFCPSQLSAKAGLRTNCPDSELGSDWYKHSSRHVTLVASFRLLSRRSPPNLVALVSCRRGACIVHAPSSLNDTYNGCLYCHLPPTTYHLPPPPPLASFLCSLVHPHAPPPLPPASLHLHIAPRIGLRPPPECRLGCTCEASVPHVGLEQAALRPVLAPTGRGRRERKKSLLDSTVVRREAALRKVKLELDSTAGASDRNIRPRRKGEGVGGWKKGVGHHGSSCFSGRSVRVANGSNFVVQIWPTEGEPGPVGRGQSELGIKTVASF</sequence>
<comment type="caution">
    <text evidence="2">The sequence shown here is derived from an EMBL/GenBank/DDBJ whole genome shotgun (WGS) entry which is preliminary data.</text>
</comment>
<feature type="region of interest" description="Disordered" evidence="1">
    <location>
        <begin position="263"/>
        <end position="291"/>
    </location>
</feature>
<evidence type="ECO:0000313" key="3">
    <source>
        <dbReference type="Proteomes" id="UP000784294"/>
    </source>
</evidence>
<protein>
    <submittedName>
        <fullName evidence="2">Uncharacterized protein</fullName>
    </submittedName>
</protein>
<feature type="compositionally biased region" description="Polar residues" evidence="1">
    <location>
        <begin position="1"/>
        <end position="14"/>
    </location>
</feature>
<feature type="region of interest" description="Disordered" evidence="1">
    <location>
        <begin position="1"/>
        <end position="28"/>
    </location>
</feature>
<dbReference type="EMBL" id="CAAALY010033315">
    <property type="protein sequence ID" value="VEL17595.1"/>
    <property type="molecule type" value="Genomic_DNA"/>
</dbReference>
<gene>
    <name evidence="2" type="ORF">PXEA_LOCUS11035</name>
</gene>
<dbReference type="Proteomes" id="UP000784294">
    <property type="component" value="Unassembled WGS sequence"/>
</dbReference>
<proteinExistence type="predicted"/>
<evidence type="ECO:0000256" key="1">
    <source>
        <dbReference type="SAM" id="MobiDB-lite"/>
    </source>
</evidence>
<evidence type="ECO:0000313" key="2">
    <source>
        <dbReference type="EMBL" id="VEL17595.1"/>
    </source>
</evidence>
<keyword evidence="3" id="KW-1185">Reference proteome</keyword>
<accession>A0A3S5BAE7</accession>
<reference evidence="2" key="1">
    <citation type="submission" date="2018-11" db="EMBL/GenBank/DDBJ databases">
        <authorList>
            <consortium name="Pathogen Informatics"/>
        </authorList>
    </citation>
    <scope>NUCLEOTIDE SEQUENCE</scope>
</reference>